<dbReference type="Pfam" id="PF05938">
    <property type="entry name" value="Self-incomp_S1"/>
    <property type="match status" value="1"/>
</dbReference>
<feature type="signal peptide" evidence="6">
    <location>
        <begin position="1"/>
        <end position="21"/>
    </location>
</feature>
<keyword evidence="4 6" id="KW-0964">Secreted</keyword>
<accession>A0AAU9RM39</accession>
<dbReference type="GO" id="GO:0005576">
    <property type="term" value="C:extracellular region"/>
    <property type="evidence" value="ECO:0007669"/>
    <property type="project" value="UniProtKB-SubCell"/>
</dbReference>
<evidence type="ECO:0000313" key="8">
    <source>
        <dbReference type="Proteomes" id="UP000836841"/>
    </source>
</evidence>
<evidence type="ECO:0000256" key="5">
    <source>
        <dbReference type="ARBA" id="ARBA00022729"/>
    </source>
</evidence>
<protein>
    <recommendedName>
        <fullName evidence="6">S-protein homolog</fullName>
    </recommendedName>
</protein>
<dbReference type="Proteomes" id="UP000836841">
    <property type="component" value="Chromosome 2"/>
</dbReference>
<dbReference type="AlphaFoldDB" id="A0AAU9RM39"/>
<evidence type="ECO:0000256" key="1">
    <source>
        <dbReference type="ARBA" id="ARBA00004613"/>
    </source>
</evidence>
<name>A0AAU9RM39_THLAR</name>
<reference evidence="7 8" key="1">
    <citation type="submission" date="2022-03" db="EMBL/GenBank/DDBJ databases">
        <authorList>
            <person name="Nunn A."/>
            <person name="Chopra R."/>
            <person name="Nunn A."/>
            <person name="Contreras Garrido A."/>
        </authorList>
    </citation>
    <scope>NUCLEOTIDE SEQUENCE [LARGE SCALE GENOMIC DNA]</scope>
</reference>
<keyword evidence="5 6" id="KW-0732">Signal</keyword>
<feature type="chain" id="PRO_5043096088" description="S-protein homolog" evidence="6">
    <location>
        <begin position="22"/>
        <end position="139"/>
    </location>
</feature>
<evidence type="ECO:0000256" key="4">
    <source>
        <dbReference type="ARBA" id="ARBA00022525"/>
    </source>
</evidence>
<evidence type="ECO:0000256" key="3">
    <source>
        <dbReference type="ARBA" id="ARBA00022471"/>
    </source>
</evidence>
<comment type="subcellular location">
    <subcellularLocation>
        <location evidence="1 6">Secreted</location>
    </subcellularLocation>
</comment>
<gene>
    <name evidence="7" type="ORF">TAV2_LOCUS7962</name>
</gene>
<dbReference type="GO" id="GO:0060320">
    <property type="term" value="P:rejection of self pollen"/>
    <property type="evidence" value="ECO:0007669"/>
    <property type="project" value="UniProtKB-KW"/>
</dbReference>
<comment type="similarity">
    <text evidence="2 6">Belongs to the plant self-incompatibility (S1) protein family.</text>
</comment>
<dbReference type="PANTHER" id="PTHR31232">
    <property type="match status" value="1"/>
</dbReference>
<evidence type="ECO:0000256" key="6">
    <source>
        <dbReference type="RuleBase" id="RU367044"/>
    </source>
</evidence>
<dbReference type="InterPro" id="IPR010264">
    <property type="entry name" value="Self-incomp_S1"/>
</dbReference>
<evidence type="ECO:0000256" key="2">
    <source>
        <dbReference type="ARBA" id="ARBA00005581"/>
    </source>
</evidence>
<proteinExistence type="inferred from homology"/>
<dbReference type="EMBL" id="OU466858">
    <property type="protein sequence ID" value="CAH2045300.1"/>
    <property type="molecule type" value="Genomic_DNA"/>
</dbReference>
<keyword evidence="8" id="KW-1185">Reference proteome</keyword>
<keyword evidence="3 6" id="KW-0713">Self-incompatibility</keyword>
<sequence>MKNLSLFLIVFGLCLIGKVYSDLSNPIIIKNDLERKHKYLLFVHCKSGNKDQGRQFITAGKDYRFNIKDNFWGTTLFWCTFGYGPQWKYIKKFDIYKYDSKVPRGGVYTWIARNDGIYFQKNQLPERLVHTWDLKKPGD</sequence>
<dbReference type="PANTHER" id="PTHR31232:SF26">
    <property type="entry name" value="S-PROTEIN HOMOLOG-RELATED"/>
    <property type="match status" value="1"/>
</dbReference>
<evidence type="ECO:0000313" key="7">
    <source>
        <dbReference type="EMBL" id="CAH2045300.1"/>
    </source>
</evidence>
<organism evidence="7 8">
    <name type="scientific">Thlaspi arvense</name>
    <name type="common">Field penny-cress</name>
    <dbReference type="NCBI Taxonomy" id="13288"/>
    <lineage>
        <taxon>Eukaryota</taxon>
        <taxon>Viridiplantae</taxon>
        <taxon>Streptophyta</taxon>
        <taxon>Embryophyta</taxon>
        <taxon>Tracheophyta</taxon>
        <taxon>Spermatophyta</taxon>
        <taxon>Magnoliopsida</taxon>
        <taxon>eudicotyledons</taxon>
        <taxon>Gunneridae</taxon>
        <taxon>Pentapetalae</taxon>
        <taxon>rosids</taxon>
        <taxon>malvids</taxon>
        <taxon>Brassicales</taxon>
        <taxon>Brassicaceae</taxon>
        <taxon>Thlaspideae</taxon>
        <taxon>Thlaspi</taxon>
    </lineage>
</organism>